<dbReference type="GO" id="GO:0006897">
    <property type="term" value="P:endocytosis"/>
    <property type="evidence" value="ECO:0007669"/>
    <property type="project" value="TreeGrafter"/>
</dbReference>
<accession>A0A914VY62</accession>
<protein>
    <submittedName>
        <fullName evidence="11">SSD domain-containing protein</fullName>
    </submittedName>
</protein>
<dbReference type="Proteomes" id="UP000887566">
    <property type="component" value="Unplaced"/>
</dbReference>
<organism evidence="10 11">
    <name type="scientific">Plectus sambesii</name>
    <dbReference type="NCBI Taxonomy" id="2011161"/>
    <lineage>
        <taxon>Eukaryota</taxon>
        <taxon>Metazoa</taxon>
        <taxon>Ecdysozoa</taxon>
        <taxon>Nematoda</taxon>
        <taxon>Chromadorea</taxon>
        <taxon>Plectida</taxon>
        <taxon>Plectina</taxon>
        <taxon>Plectoidea</taxon>
        <taxon>Plectidae</taxon>
        <taxon>Plectus</taxon>
    </lineage>
</organism>
<keyword evidence="4 8" id="KW-1133">Transmembrane helix</keyword>
<evidence type="ECO:0000256" key="4">
    <source>
        <dbReference type="ARBA" id="ARBA00022989"/>
    </source>
</evidence>
<dbReference type="Pfam" id="PF02460">
    <property type="entry name" value="Patched"/>
    <property type="match status" value="1"/>
</dbReference>
<comment type="subcellular location">
    <subcellularLocation>
        <location evidence="1">Membrane</location>
        <topology evidence="1">Multi-pass membrane protein</topology>
    </subcellularLocation>
</comment>
<keyword evidence="10" id="KW-1185">Reference proteome</keyword>
<feature type="domain" description="SSD" evidence="9">
    <location>
        <begin position="293"/>
        <end position="461"/>
    </location>
</feature>
<keyword evidence="6" id="KW-0325">Glycoprotein</keyword>
<keyword evidence="3 8" id="KW-0812">Transmembrane</keyword>
<dbReference type="PROSITE" id="PS50156">
    <property type="entry name" value="SSD"/>
    <property type="match status" value="1"/>
</dbReference>
<evidence type="ECO:0000256" key="7">
    <source>
        <dbReference type="SAM" id="MobiDB-lite"/>
    </source>
</evidence>
<dbReference type="InterPro" id="IPR003392">
    <property type="entry name" value="PTHD_SSD"/>
</dbReference>
<evidence type="ECO:0000256" key="6">
    <source>
        <dbReference type="ARBA" id="ARBA00023180"/>
    </source>
</evidence>
<dbReference type="AlphaFoldDB" id="A0A914VY62"/>
<name>A0A914VY62_9BILA</name>
<feature type="compositionally biased region" description="Basic and acidic residues" evidence="7">
    <location>
        <begin position="498"/>
        <end position="514"/>
    </location>
</feature>
<dbReference type="GO" id="GO:0005886">
    <property type="term" value="C:plasma membrane"/>
    <property type="evidence" value="ECO:0007669"/>
    <property type="project" value="TreeGrafter"/>
</dbReference>
<sequence>MLCWCRTIDKPVTRFFGWYGGGVLVDHYFWFIITPLLMTAALSLGFARLNDLTVLETKILFNPLNAPSWQEERTINELWPLRPYEFLPERTFQWDRYVSLMIFARQTGRDGQSANLLEGHYLDKIAAIEDDIAANVSFILDADFEFANDTPLNTSQRTIKFQHICLNWYGDCYRQSSLIELLRHKDELEERGIAITFPRANTQGTPIYLAFNLGGVQTNINDTIEVVRAIRIYYFLRADTKEMNRLSMQFEDMAVDYARRKFEHDPDLNVLASMSRSIDVGLKKNSDRAKPFFIVTILTEIIIAAFFAVKWSVGPSAGIQIDFLRSKPWLAFGGVLTAGLGIISGIGFMLCCGVLYTEIATGVPFLILAVGVDDVFIMITAWHQAEERAALRKKPVHEKMSETMSEAAVSITITAATDTLSFAVGCITTIIGVQGFCAFAAAAVFFTYIYMMTLFPALMVVSAYHQEAGRNGFLPCIRADQFCLFGNVVKSVTTGPLKHNDSEKSQHPSSEVKKPAVKFSTPPERESFLRRYYVPVIMNQWTHLAVGAYRDAYRHASLGFSPKWPSLGYTAFQMTIGAISSFRRADLIIFVV</sequence>
<evidence type="ECO:0000256" key="2">
    <source>
        <dbReference type="ARBA" id="ARBA00005585"/>
    </source>
</evidence>
<dbReference type="PANTHER" id="PTHR10796">
    <property type="entry name" value="PATCHED-RELATED"/>
    <property type="match status" value="1"/>
</dbReference>
<feature type="region of interest" description="Disordered" evidence="7">
    <location>
        <begin position="496"/>
        <end position="518"/>
    </location>
</feature>
<dbReference type="PANTHER" id="PTHR10796:SF91">
    <property type="entry name" value="SSD DOMAIN-CONTAINING PROTEIN"/>
    <property type="match status" value="1"/>
</dbReference>
<dbReference type="InterPro" id="IPR051697">
    <property type="entry name" value="Patched_domain-protein"/>
</dbReference>
<dbReference type="WBParaSite" id="PSAMB.scaffold2805size21170.g19150.t1">
    <property type="protein sequence ID" value="PSAMB.scaffold2805size21170.g19150.t1"/>
    <property type="gene ID" value="PSAMB.scaffold2805size21170.g19150"/>
</dbReference>
<evidence type="ECO:0000256" key="1">
    <source>
        <dbReference type="ARBA" id="ARBA00004141"/>
    </source>
</evidence>
<feature type="transmembrane region" description="Helical" evidence="8">
    <location>
        <begin position="329"/>
        <end position="356"/>
    </location>
</feature>
<feature type="transmembrane region" description="Helical" evidence="8">
    <location>
        <begin position="292"/>
        <end position="309"/>
    </location>
</feature>
<evidence type="ECO:0000313" key="10">
    <source>
        <dbReference type="Proteomes" id="UP000887566"/>
    </source>
</evidence>
<keyword evidence="5 8" id="KW-0472">Membrane</keyword>
<evidence type="ECO:0000259" key="9">
    <source>
        <dbReference type="PROSITE" id="PS50156"/>
    </source>
</evidence>
<dbReference type="Gene3D" id="1.20.1640.10">
    <property type="entry name" value="Multidrug efflux transporter AcrB transmembrane domain"/>
    <property type="match status" value="1"/>
</dbReference>
<evidence type="ECO:0000313" key="11">
    <source>
        <dbReference type="WBParaSite" id="PSAMB.scaffold2805size21170.g19150.t1"/>
    </source>
</evidence>
<evidence type="ECO:0000256" key="3">
    <source>
        <dbReference type="ARBA" id="ARBA00022692"/>
    </source>
</evidence>
<feature type="transmembrane region" description="Helical" evidence="8">
    <location>
        <begin position="28"/>
        <end position="49"/>
    </location>
</feature>
<reference evidence="11" key="1">
    <citation type="submission" date="2022-11" db="UniProtKB">
        <authorList>
            <consortium name="WormBaseParasite"/>
        </authorList>
    </citation>
    <scope>IDENTIFICATION</scope>
</reference>
<dbReference type="GO" id="GO:0018996">
    <property type="term" value="P:molting cycle, collagen and cuticulin-based cuticle"/>
    <property type="evidence" value="ECO:0007669"/>
    <property type="project" value="TreeGrafter"/>
</dbReference>
<dbReference type="InterPro" id="IPR000731">
    <property type="entry name" value="SSD"/>
</dbReference>
<dbReference type="GO" id="GO:0030659">
    <property type="term" value="C:cytoplasmic vesicle membrane"/>
    <property type="evidence" value="ECO:0007669"/>
    <property type="project" value="TreeGrafter"/>
</dbReference>
<comment type="similarity">
    <text evidence="2">Belongs to the patched family.</text>
</comment>
<evidence type="ECO:0000256" key="8">
    <source>
        <dbReference type="SAM" id="Phobius"/>
    </source>
</evidence>
<dbReference type="SUPFAM" id="SSF82866">
    <property type="entry name" value="Multidrug efflux transporter AcrB transmembrane domain"/>
    <property type="match status" value="1"/>
</dbReference>
<proteinExistence type="inferred from homology"/>
<evidence type="ECO:0000256" key="5">
    <source>
        <dbReference type="ARBA" id="ARBA00023136"/>
    </source>
</evidence>